<reference evidence="2" key="1">
    <citation type="submission" date="2018-05" db="EMBL/GenBank/DDBJ databases">
        <authorList>
            <person name="Lanie J.A."/>
            <person name="Ng W.-L."/>
            <person name="Kazmierczak K.M."/>
            <person name="Andrzejewski T.M."/>
            <person name="Davidsen T.M."/>
            <person name="Wayne K.J."/>
            <person name="Tettelin H."/>
            <person name="Glass J.I."/>
            <person name="Rusch D."/>
            <person name="Podicherti R."/>
            <person name="Tsui H.-C.T."/>
            <person name="Winkler M.E."/>
        </authorList>
    </citation>
    <scope>NUCLEOTIDE SEQUENCE</scope>
</reference>
<dbReference type="EMBL" id="UINC01180899">
    <property type="protein sequence ID" value="SVD90325.1"/>
    <property type="molecule type" value="Genomic_DNA"/>
</dbReference>
<dbReference type="AlphaFoldDB" id="A0A382Z5H7"/>
<evidence type="ECO:0000313" key="2">
    <source>
        <dbReference type="EMBL" id="SVD90325.1"/>
    </source>
</evidence>
<feature type="domain" description="DUF218" evidence="1">
    <location>
        <begin position="41"/>
        <end position="156"/>
    </location>
</feature>
<protein>
    <recommendedName>
        <fullName evidence="1">DUF218 domain-containing protein</fullName>
    </recommendedName>
</protein>
<dbReference type="InterPro" id="IPR051599">
    <property type="entry name" value="Cell_Envelope_Assoc"/>
</dbReference>
<dbReference type="PANTHER" id="PTHR30336">
    <property type="entry name" value="INNER MEMBRANE PROTEIN, PROBABLE PERMEASE"/>
    <property type="match status" value="1"/>
</dbReference>
<proteinExistence type="predicted"/>
<gene>
    <name evidence="2" type="ORF">METZ01_LOCUS443179</name>
</gene>
<accession>A0A382Z5H7</accession>
<dbReference type="CDD" id="cd06259">
    <property type="entry name" value="YdcF-like"/>
    <property type="match status" value="1"/>
</dbReference>
<evidence type="ECO:0000259" key="1">
    <source>
        <dbReference type="Pfam" id="PF02698"/>
    </source>
</evidence>
<dbReference type="InterPro" id="IPR003848">
    <property type="entry name" value="DUF218"/>
</dbReference>
<feature type="non-terminal residue" evidence="2">
    <location>
        <position position="160"/>
    </location>
</feature>
<dbReference type="PANTHER" id="PTHR30336:SF20">
    <property type="entry name" value="DUF218 DOMAIN-CONTAINING PROTEIN"/>
    <property type="match status" value="1"/>
</dbReference>
<organism evidence="2">
    <name type="scientific">marine metagenome</name>
    <dbReference type="NCBI Taxonomy" id="408172"/>
    <lineage>
        <taxon>unclassified sequences</taxon>
        <taxon>metagenomes</taxon>
        <taxon>ecological metagenomes</taxon>
    </lineage>
</organism>
<name>A0A382Z5H7_9ZZZZ</name>
<sequence length="160" mass="18121">MKRKILISLIVVFILLLSQYKLLFTSYAHFFTVDNASVGADAIVVLSGGKWTRVPHAIRLYSKGYGKRVLLTNERPRNLKLYKHFSSNLQIANKISDVLNTPVNFEEVPSLKNGATSTLDEAHDLLAFSNKENLKHLIIVTDGFHTRRAIYAFKKVFRGS</sequence>
<dbReference type="GO" id="GO:0005886">
    <property type="term" value="C:plasma membrane"/>
    <property type="evidence" value="ECO:0007669"/>
    <property type="project" value="TreeGrafter"/>
</dbReference>
<dbReference type="Pfam" id="PF02698">
    <property type="entry name" value="DUF218"/>
    <property type="match status" value="1"/>
</dbReference>